<dbReference type="InterPro" id="IPR038720">
    <property type="entry name" value="YprB_RNase_H-like_dom"/>
</dbReference>
<organism evidence="2">
    <name type="scientific">marine metagenome</name>
    <dbReference type="NCBI Taxonomy" id="408172"/>
    <lineage>
        <taxon>unclassified sequences</taxon>
        <taxon>metagenomes</taxon>
        <taxon>ecological metagenomes</taxon>
    </lineage>
</organism>
<protein>
    <recommendedName>
        <fullName evidence="1">YprB ribonuclease H-like domain-containing protein</fullName>
    </recommendedName>
</protein>
<dbReference type="EMBL" id="UINC01000066">
    <property type="protein sequence ID" value="SUZ48417.1"/>
    <property type="molecule type" value="Genomic_DNA"/>
</dbReference>
<dbReference type="InterPro" id="IPR012337">
    <property type="entry name" value="RNaseH-like_sf"/>
</dbReference>
<dbReference type="GO" id="GO:0003676">
    <property type="term" value="F:nucleic acid binding"/>
    <property type="evidence" value="ECO:0007669"/>
    <property type="project" value="InterPro"/>
</dbReference>
<dbReference type="AlphaFoldDB" id="A0A381N1L8"/>
<feature type="domain" description="YprB ribonuclease H-like" evidence="1">
    <location>
        <begin position="5"/>
        <end position="161"/>
    </location>
</feature>
<evidence type="ECO:0000259" key="1">
    <source>
        <dbReference type="Pfam" id="PF13482"/>
    </source>
</evidence>
<sequence length="201" mass="23386">MERILYFDLETKYSADEVGGWGNIEDMGMSIGVIWDTTDEKFHVYIEHQIQEMVDHFYRADQIVGFNHVGFDYRVVAGVRHADSHERSQLHTELAGLKNFDMLLELKKLLGHRLKLESIARPTLGTGKSADGLQALKWYKEGKLDKIIEYCKVDVEVTRDVHRYALENGKLHYDSRSGIKTVNLDWNIHPEKQQFQQMSLF</sequence>
<dbReference type="SUPFAM" id="SSF53098">
    <property type="entry name" value="Ribonuclease H-like"/>
    <property type="match status" value="1"/>
</dbReference>
<dbReference type="Gene3D" id="3.30.420.10">
    <property type="entry name" value="Ribonuclease H-like superfamily/Ribonuclease H"/>
    <property type="match status" value="1"/>
</dbReference>
<proteinExistence type="predicted"/>
<gene>
    <name evidence="2" type="ORF">METZ01_LOCUS1271</name>
</gene>
<evidence type="ECO:0000313" key="2">
    <source>
        <dbReference type="EMBL" id="SUZ48417.1"/>
    </source>
</evidence>
<dbReference type="Pfam" id="PF13482">
    <property type="entry name" value="RNase_H_2"/>
    <property type="match status" value="1"/>
</dbReference>
<name>A0A381N1L8_9ZZZZ</name>
<reference evidence="2" key="1">
    <citation type="submission" date="2018-05" db="EMBL/GenBank/DDBJ databases">
        <authorList>
            <person name="Lanie J.A."/>
            <person name="Ng W.-L."/>
            <person name="Kazmierczak K.M."/>
            <person name="Andrzejewski T.M."/>
            <person name="Davidsen T.M."/>
            <person name="Wayne K.J."/>
            <person name="Tettelin H."/>
            <person name="Glass J.I."/>
            <person name="Rusch D."/>
            <person name="Podicherti R."/>
            <person name="Tsui H.-C.T."/>
            <person name="Winkler M.E."/>
        </authorList>
    </citation>
    <scope>NUCLEOTIDE SEQUENCE</scope>
</reference>
<dbReference type="InterPro" id="IPR036397">
    <property type="entry name" value="RNaseH_sf"/>
</dbReference>
<accession>A0A381N1L8</accession>